<dbReference type="EMBL" id="CAJNOQ010014145">
    <property type="protein sequence ID" value="CAF1335868.1"/>
    <property type="molecule type" value="Genomic_DNA"/>
</dbReference>
<feature type="transmembrane region" description="Helical" evidence="11">
    <location>
        <begin position="599"/>
        <end position="620"/>
    </location>
</feature>
<protein>
    <submittedName>
        <fullName evidence="14">Uncharacterized protein</fullName>
    </submittedName>
</protein>
<sequence>MNTPSQPMWLGIFYACLLSSVVFVQTLFLQAYFHRQFLVGLRFRSATTGIVYRKSLKLSSSSKQSSTTGEIVNLMAIDAQRFQDLTSYIHILWSGPMQIIISLVLLYDIMGYSIVPGVFLLLTMIPLNLYIQRIQKKLTTKQMGLKDQRIKTMNEVLSGIKVLKLYAWEPAFIRRVLDIRENELICIRKKAIVSAISTFAWTFTPILVCITTFATYVLSNKNNVLDAPKAFVALSLFNLLRFPLVVFPSIITSIVDARVSDKRISKFLSNDEIDEDAVQRVSTSEDENVIEIRNGSFSWTIKERNSLILKNINMRMRKGSLYAVVGTVGSGKSSILSAILGEMHKVEGQVIINGRIAYVPQQAWIMNSTLKENILFGKDFNHQEYMQVLDSCALKQDLDMLPEGDQTEIGEKGINLSGGQKQRVSLARAIYNNADLYLLDDPLSAVDAHVGKHIFRHVIGPKGLLAGKTRLLVTHGVSHLHKCDEIIVVSNGVIVDHGTYNELMIRCNILKELMHSEKSNMQSESEPKSPQSPEVEDVIHFSDNDSPSDKTIVDHIVKPSEINNEENKKLIKKEQLQTGSVKLSVFGVYIRACTIPMCLLIFASFCLTGTASLSTNIWLSKWTDDSKNEQNNTRLKYKGLSVYAGLGIMNALFEFFSTFLMLIISIRASRILFKHFLLNLMHFPLKFFEQTTFGVIINRYSTDFDRIDNEIMFTFRSTLNSIIGFLS</sequence>
<evidence type="ECO:0000256" key="2">
    <source>
        <dbReference type="ARBA" id="ARBA00022448"/>
    </source>
</evidence>
<evidence type="ECO:0000256" key="9">
    <source>
        <dbReference type="ARBA" id="ARBA00023136"/>
    </source>
</evidence>
<dbReference type="FunFam" id="1.20.1560.10:FF:000020">
    <property type="entry name" value="ABC metal ion transporter"/>
    <property type="match status" value="1"/>
</dbReference>
<gene>
    <name evidence="14" type="ORF">GPM918_LOCUS30184</name>
    <name evidence="15" type="ORF">SRO942_LOCUS30789</name>
</gene>
<feature type="transmembrane region" description="Helical" evidence="11">
    <location>
        <begin position="640"/>
        <end position="664"/>
    </location>
</feature>
<keyword evidence="8 11" id="KW-1133">Transmembrane helix</keyword>
<evidence type="ECO:0000313" key="14">
    <source>
        <dbReference type="EMBL" id="CAF1335868.1"/>
    </source>
</evidence>
<evidence type="ECO:0000256" key="11">
    <source>
        <dbReference type="SAM" id="Phobius"/>
    </source>
</evidence>
<dbReference type="SMART" id="SM00382">
    <property type="entry name" value="AAA"/>
    <property type="match status" value="1"/>
</dbReference>
<dbReference type="PROSITE" id="PS50929">
    <property type="entry name" value="ABC_TM1F"/>
    <property type="match status" value="2"/>
</dbReference>
<evidence type="ECO:0000256" key="5">
    <source>
        <dbReference type="ARBA" id="ARBA00022737"/>
    </source>
</evidence>
<dbReference type="GO" id="GO:0016887">
    <property type="term" value="F:ATP hydrolysis activity"/>
    <property type="evidence" value="ECO:0007669"/>
    <property type="project" value="InterPro"/>
</dbReference>
<dbReference type="GO" id="GO:0000323">
    <property type="term" value="C:lytic vacuole"/>
    <property type="evidence" value="ECO:0007669"/>
    <property type="project" value="UniProtKB-ARBA"/>
</dbReference>
<dbReference type="GO" id="GO:0005524">
    <property type="term" value="F:ATP binding"/>
    <property type="evidence" value="ECO:0007669"/>
    <property type="project" value="UniProtKB-KW"/>
</dbReference>
<dbReference type="InterPro" id="IPR027417">
    <property type="entry name" value="P-loop_NTPase"/>
</dbReference>
<dbReference type="GO" id="GO:0140359">
    <property type="term" value="F:ABC-type transporter activity"/>
    <property type="evidence" value="ECO:0007669"/>
    <property type="project" value="InterPro"/>
</dbReference>
<comment type="caution">
    <text evidence="14">The sequence shown here is derived from an EMBL/GenBank/DDBJ whole genome shotgun (WGS) entry which is preliminary data.</text>
</comment>
<dbReference type="Pfam" id="PF00005">
    <property type="entry name" value="ABC_tran"/>
    <property type="match status" value="1"/>
</dbReference>
<accession>A0A815GAG2</accession>
<dbReference type="InterPro" id="IPR017871">
    <property type="entry name" value="ABC_transporter-like_CS"/>
</dbReference>
<evidence type="ECO:0000256" key="3">
    <source>
        <dbReference type="ARBA" id="ARBA00022554"/>
    </source>
</evidence>
<evidence type="ECO:0000256" key="6">
    <source>
        <dbReference type="ARBA" id="ARBA00022741"/>
    </source>
</evidence>
<feature type="domain" description="ABC transporter" evidence="12">
    <location>
        <begin position="292"/>
        <end position="516"/>
    </location>
</feature>
<dbReference type="InterPro" id="IPR003593">
    <property type="entry name" value="AAA+_ATPase"/>
</dbReference>
<dbReference type="PROSITE" id="PS50893">
    <property type="entry name" value="ABC_TRANSPORTER_2"/>
    <property type="match status" value="1"/>
</dbReference>
<dbReference type="SUPFAM" id="SSF90123">
    <property type="entry name" value="ABC transporter transmembrane region"/>
    <property type="match status" value="2"/>
</dbReference>
<dbReference type="InterPro" id="IPR003439">
    <property type="entry name" value="ABC_transporter-like_ATP-bd"/>
</dbReference>
<feature type="region of interest" description="Disordered" evidence="10">
    <location>
        <begin position="518"/>
        <end position="548"/>
    </location>
</feature>
<dbReference type="PROSITE" id="PS00211">
    <property type="entry name" value="ABC_TRANSPORTER_1"/>
    <property type="match status" value="1"/>
</dbReference>
<keyword evidence="16" id="KW-1185">Reference proteome</keyword>
<evidence type="ECO:0000313" key="15">
    <source>
        <dbReference type="EMBL" id="CAF4193000.1"/>
    </source>
</evidence>
<keyword evidence="4 11" id="KW-0812">Transmembrane</keyword>
<evidence type="ECO:0000256" key="1">
    <source>
        <dbReference type="ARBA" id="ARBA00004128"/>
    </source>
</evidence>
<dbReference type="InterPro" id="IPR036640">
    <property type="entry name" value="ABC1_TM_sf"/>
</dbReference>
<dbReference type="PANTHER" id="PTHR24223">
    <property type="entry name" value="ATP-BINDING CASSETTE SUB-FAMILY C"/>
    <property type="match status" value="1"/>
</dbReference>
<feature type="compositionally biased region" description="Basic and acidic residues" evidence="10">
    <location>
        <begin position="537"/>
        <end position="548"/>
    </location>
</feature>
<feature type="transmembrane region" description="Helical" evidence="11">
    <location>
        <begin position="12"/>
        <end position="33"/>
    </location>
</feature>
<keyword evidence="9 11" id="KW-0472">Membrane</keyword>
<dbReference type="CDD" id="cd03250">
    <property type="entry name" value="ABCC_MRP_domain1"/>
    <property type="match status" value="1"/>
</dbReference>
<keyword evidence="3" id="KW-0926">Vacuole</keyword>
<dbReference type="Gene3D" id="3.40.50.300">
    <property type="entry name" value="P-loop containing nucleotide triphosphate hydrolases"/>
    <property type="match status" value="1"/>
</dbReference>
<keyword evidence="2" id="KW-0813">Transport</keyword>
<evidence type="ECO:0000256" key="10">
    <source>
        <dbReference type="SAM" id="MobiDB-lite"/>
    </source>
</evidence>
<keyword evidence="7" id="KW-0067">ATP-binding</keyword>
<evidence type="ECO:0000256" key="8">
    <source>
        <dbReference type="ARBA" id="ARBA00022989"/>
    </source>
</evidence>
<dbReference type="Pfam" id="PF00664">
    <property type="entry name" value="ABC_membrane"/>
    <property type="match status" value="2"/>
</dbReference>
<evidence type="ECO:0000256" key="7">
    <source>
        <dbReference type="ARBA" id="ARBA00022840"/>
    </source>
</evidence>
<proteinExistence type="predicted"/>
<feature type="transmembrane region" description="Helical" evidence="11">
    <location>
        <begin position="230"/>
        <end position="255"/>
    </location>
</feature>
<dbReference type="Gene3D" id="1.20.1560.10">
    <property type="entry name" value="ABC transporter type 1, transmembrane domain"/>
    <property type="match status" value="2"/>
</dbReference>
<feature type="domain" description="ABC transmembrane type-1" evidence="13">
    <location>
        <begin position="599"/>
        <end position="727"/>
    </location>
</feature>
<feature type="transmembrane region" description="Helical" evidence="11">
    <location>
        <begin position="198"/>
        <end position="218"/>
    </location>
</feature>
<evidence type="ECO:0000256" key="4">
    <source>
        <dbReference type="ARBA" id="ARBA00022692"/>
    </source>
</evidence>
<evidence type="ECO:0000313" key="16">
    <source>
        <dbReference type="Proteomes" id="UP000663829"/>
    </source>
</evidence>
<evidence type="ECO:0000259" key="12">
    <source>
        <dbReference type="PROSITE" id="PS50893"/>
    </source>
</evidence>
<keyword evidence="5" id="KW-0677">Repeat</keyword>
<name>A0A815GAG2_9BILA</name>
<reference evidence="14" key="1">
    <citation type="submission" date="2021-02" db="EMBL/GenBank/DDBJ databases">
        <authorList>
            <person name="Nowell W R."/>
        </authorList>
    </citation>
    <scope>NUCLEOTIDE SEQUENCE</scope>
</reference>
<feature type="transmembrane region" description="Helical" evidence="11">
    <location>
        <begin position="85"/>
        <end position="107"/>
    </location>
</feature>
<feature type="transmembrane region" description="Helical" evidence="11">
    <location>
        <begin position="113"/>
        <end position="131"/>
    </location>
</feature>
<feature type="non-terminal residue" evidence="14">
    <location>
        <position position="1"/>
    </location>
</feature>
<dbReference type="EMBL" id="CAJOBC010055859">
    <property type="protein sequence ID" value="CAF4193000.1"/>
    <property type="molecule type" value="Genomic_DNA"/>
</dbReference>
<dbReference type="SUPFAM" id="SSF52540">
    <property type="entry name" value="P-loop containing nucleoside triphosphate hydrolases"/>
    <property type="match status" value="1"/>
</dbReference>
<dbReference type="GO" id="GO:0005774">
    <property type="term" value="C:vacuolar membrane"/>
    <property type="evidence" value="ECO:0007669"/>
    <property type="project" value="UniProtKB-SubCell"/>
</dbReference>
<organism evidence="14 16">
    <name type="scientific">Didymodactylos carnosus</name>
    <dbReference type="NCBI Taxonomy" id="1234261"/>
    <lineage>
        <taxon>Eukaryota</taxon>
        <taxon>Metazoa</taxon>
        <taxon>Spiralia</taxon>
        <taxon>Gnathifera</taxon>
        <taxon>Rotifera</taxon>
        <taxon>Eurotatoria</taxon>
        <taxon>Bdelloidea</taxon>
        <taxon>Philodinida</taxon>
        <taxon>Philodinidae</taxon>
        <taxon>Didymodactylos</taxon>
    </lineage>
</organism>
<dbReference type="FunFam" id="3.40.50.300:FF:000997">
    <property type="entry name" value="Multidrug resistance-associated protein 1"/>
    <property type="match status" value="1"/>
</dbReference>
<dbReference type="Proteomes" id="UP000681722">
    <property type="component" value="Unassembled WGS sequence"/>
</dbReference>
<dbReference type="PANTHER" id="PTHR24223:SF443">
    <property type="entry name" value="MULTIDRUG-RESISTANCE LIKE PROTEIN 1, ISOFORM I"/>
    <property type="match status" value="1"/>
</dbReference>
<keyword evidence="6" id="KW-0547">Nucleotide-binding</keyword>
<dbReference type="InterPro" id="IPR011527">
    <property type="entry name" value="ABC1_TM_dom"/>
</dbReference>
<evidence type="ECO:0000259" key="13">
    <source>
        <dbReference type="PROSITE" id="PS50929"/>
    </source>
</evidence>
<feature type="domain" description="ABC transmembrane type-1" evidence="13">
    <location>
        <begin position="1"/>
        <end position="256"/>
    </location>
</feature>
<dbReference type="Proteomes" id="UP000663829">
    <property type="component" value="Unassembled WGS sequence"/>
</dbReference>
<dbReference type="AlphaFoldDB" id="A0A815GAG2"/>
<comment type="subcellular location">
    <subcellularLocation>
        <location evidence="1">Vacuole membrane</location>
        <topology evidence="1">Multi-pass membrane protein</topology>
    </subcellularLocation>
</comment>
<dbReference type="CDD" id="cd18595">
    <property type="entry name" value="ABC_6TM_MRP1_2_3_6_D1_like"/>
    <property type="match status" value="1"/>
</dbReference>
<dbReference type="InterPro" id="IPR050173">
    <property type="entry name" value="ABC_transporter_C-like"/>
</dbReference>
<dbReference type="OrthoDB" id="6500128at2759"/>